<sequence length="42" mass="4760">MPKIKRDFTELNTCAIFDGFFIKRPIAEGKSIVNDFEPGCLP</sequence>
<protein>
    <submittedName>
        <fullName evidence="1">Uncharacterized protein</fullName>
    </submittedName>
</protein>
<name>A0A284VRX8_9EURY</name>
<proteinExistence type="predicted"/>
<evidence type="ECO:0000313" key="2">
    <source>
        <dbReference type="Proteomes" id="UP000218615"/>
    </source>
</evidence>
<dbReference type="RefSeq" id="WP_257000075.1">
    <property type="nucleotide sequence ID" value="NZ_FZMP01000203.1"/>
</dbReference>
<keyword evidence="2" id="KW-1185">Reference proteome</keyword>
<accession>A0A284VRX8</accession>
<gene>
    <name evidence="1" type="ORF">MNV_560082</name>
</gene>
<dbReference type="EMBL" id="FZMP01000203">
    <property type="protein sequence ID" value="SNQ62036.1"/>
    <property type="molecule type" value="Genomic_DNA"/>
</dbReference>
<dbReference type="AlphaFoldDB" id="A0A284VRX8"/>
<reference evidence="2" key="1">
    <citation type="submission" date="2017-06" db="EMBL/GenBank/DDBJ databases">
        <authorList>
            <person name="Cremers G."/>
        </authorList>
    </citation>
    <scope>NUCLEOTIDE SEQUENCE [LARGE SCALE GENOMIC DNA]</scope>
</reference>
<organism evidence="1 2">
    <name type="scientific">Candidatus Methanoperedens nitratireducens</name>
    <dbReference type="NCBI Taxonomy" id="1392998"/>
    <lineage>
        <taxon>Archaea</taxon>
        <taxon>Methanobacteriati</taxon>
        <taxon>Methanobacteriota</taxon>
        <taxon>Stenosarchaea group</taxon>
        <taxon>Methanomicrobia</taxon>
        <taxon>Methanosarcinales</taxon>
        <taxon>ANME-2 cluster</taxon>
        <taxon>Candidatus Methanoperedentaceae</taxon>
        <taxon>Candidatus Methanoperedens</taxon>
    </lineage>
</organism>
<evidence type="ECO:0000313" key="1">
    <source>
        <dbReference type="EMBL" id="SNQ62036.1"/>
    </source>
</evidence>
<dbReference type="Proteomes" id="UP000218615">
    <property type="component" value="Unassembled WGS sequence"/>
</dbReference>